<organism evidence="1 2">
    <name type="scientific">Plantibacter flavus</name>
    <dbReference type="NCBI Taxonomy" id="150123"/>
    <lineage>
        <taxon>Bacteria</taxon>
        <taxon>Bacillati</taxon>
        <taxon>Actinomycetota</taxon>
        <taxon>Actinomycetes</taxon>
        <taxon>Micrococcales</taxon>
        <taxon>Microbacteriaceae</taxon>
        <taxon>Plantibacter</taxon>
    </lineage>
</organism>
<comment type="caution">
    <text evidence="1">The sequence shown here is derived from an EMBL/GenBank/DDBJ whole genome shotgun (WGS) entry which is preliminary data.</text>
</comment>
<protein>
    <submittedName>
        <fullName evidence="1">Bacteriocin resistance YdeI/OmpD-like protein</fullName>
    </submittedName>
</protein>
<dbReference type="Pfam" id="PF08922">
    <property type="entry name" value="DUF1905"/>
    <property type="match status" value="1"/>
</dbReference>
<dbReference type="Gene3D" id="2.40.30.100">
    <property type="entry name" value="AF2212/PG0164-like"/>
    <property type="match status" value="1"/>
</dbReference>
<evidence type="ECO:0000313" key="2">
    <source>
        <dbReference type="Proteomes" id="UP000266915"/>
    </source>
</evidence>
<dbReference type="RefSeq" id="WP_085511980.1">
    <property type="nucleotide sequence ID" value="NZ_FXAP01000003.1"/>
</dbReference>
<accession>A0A3N2BZ78</accession>
<dbReference type="InterPro" id="IPR015018">
    <property type="entry name" value="DUF1905"/>
</dbReference>
<name>A0A3N2BZ78_9MICO</name>
<proteinExistence type="predicted"/>
<gene>
    <name evidence="1" type="ORF">EDD42_0563</name>
</gene>
<dbReference type="Pfam" id="PF13376">
    <property type="entry name" value="OmdA"/>
    <property type="match status" value="1"/>
</dbReference>
<dbReference type="InterPro" id="IPR037079">
    <property type="entry name" value="AF2212/PG0164-like_sf"/>
</dbReference>
<sequence>MRFRTVIELQGNNTGILVPDAVVEGLDRGKRVPVVVTVGATTYRSTITPMGGRYLIALSAANRAAAGVAGGDEVDVDLEVDDAPRVFPLPPELETALAGDEPALAAYGALSFSRQRALAEPVALAKTDATRDKRIAAALEALRGA</sequence>
<evidence type="ECO:0000313" key="1">
    <source>
        <dbReference type="EMBL" id="ROR80522.1"/>
    </source>
</evidence>
<dbReference type="AlphaFoldDB" id="A0A3N2BZ78"/>
<dbReference type="SUPFAM" id="SSF141694">
    <property type="entry name" value="AF2212/PG0164-like"/>
    <property type="match status" value="1"/>
</dbReference>
<dbReference type="EMBL" id="RKHL01000001">
    <property type="protein sequence ID" value="ROR80522.1"/>
    <property type="molecule type" value="Genomic_DNA"/>
</dbReference>
<reference evidence="1 2" key="1">
    <citation type="submission" date="2018-11" db="EMBL/GenBank/DDBJ databases">
        <title>Sequencing the genomes of 1000 actinobacteria strains.</title>
        <authorList>
            <person name="Klenk H.-P."/>
        </authorList>
    </citation>
    <scope>NUCLEOTIDE SEQUENCE [LARGE SCALE GENOMIC DNA]</scope>
    <source>
        <strain evidence="1 2">DSM 14012</strain>
    </source>
</reference>
<keyword evidence="2" id="KW-1185">Reference proteome</keyword>
<dbReference type="Proteomes" id="UP000266915">
    <property type="component" value="Unassembled WGS sequence"/>
</dbReference>